<dbReference type="PANTHER" id="PTHR48006:SF61">
    <property type="entry name" value="PROTEIN KINASE DOMAIN-CONTAINING PROTEIN"/>
    <property type="match status" value="1"/>
</dbReference>
<dbReference type="PROSITE" id="PS50011">
    <property type="entry name" value="PROTEIN_KINASE_DOM"/>
    <property type="match status" value="1"/>
</dbReference>
<dbReference type="GO" id="GO:0016020">
    <property type="term" value="C:membrane"/>
    <property type="evidence" value="ECO:0007669"/>
    <property type="project" value="UniProtKB-SubCell"/>
</dbReference>
<dbReference type="GO" id="GO:0004713">
    <property type="term" value="F:protein tyrosine kinase activity"/>
    <property type="evidence" value="ECO:0007669"/>
    <property type="project" value="InterPro"/>
</dbReference>
<evidence type="ECO:0000313" key="3">
    <source>
        <dbReference type="EMBL" id="KAF5813602.1"/>
    </source>
</evidence>
<organism evidence="3 4">
    <name type="scientific">Helianthus annuus</name>
    <name type="common">Common sunflower</name>
    <dbReference type="NCBI Taxonomy" id="4232"/>
    <lineage>
        <taxon>Eukaryota</taxon>
        <taxon>Viridiplantae</taxon>
        <taxon>Streptophyta</taxon>
        <taxon>Embryophyta</taxon>
        <taxon>Tracheophyta</taxon>
        <taxon>Spermatophyta</taxon>
        <taxon>Magnoliopsida</taxon>
        <taxon>eudicotyledons</taxon>
        <taxon>Gunneridae</taxon>
        <taxon>Pentapetalae</taxon>
        <taxon>asterids</taxon>
        <taxon>campanulids</taxon>
        <taxon>Asterales</taxon>
        <taxon>Asteraceae</taxon>
        <taxon>Asteroideae</taxon>
        <taxon>Heliantheae alliance</taxon>
        <taxon>Heliantheae</taxon>
        <taxon>Helianthus</taxon>
    </lineage>
</organism>
<keyword evidence="3" id="KW-0808">Transferase</keyword>
<evidence type="ECO:0000256" key="1">
    <source>
        <dbReference type="ARBA" id="ARBA00004479"/>
    </source>
</evidence>
<dbReference type="InterPro" id="IPR008271">
    <property type="entry name" value="Ser/Thr_kinase_AS"/>
</dbReference>
<dbReference type="AlphaFoldDB" id="A0A9K3JEU6"/>
<evidence type="ECO:0000313" key="4">
    <source>
        <dbReference type="Proteomes" id="UP000215914"/>
    </source>
</evidence>
<dbReference type="SUPFAM" id="SSF56112">
    <property type="entry name" value="Protein kinase-like (PK-like)"/>
    <property type="match status" value="1"/>
</dbReference>
<protein>
    <recommendedName>
        <fullName evidence="2">Protein kinase domain-containing protein</fullName>
    </recommendedName>
</protein>
<dbReference type="InterPro" id="IPR001245">
    <property type="entry name" value="Ser-Thr/Tyr_kinase_cat_dom"/>
</dbReference>
<dbReference type="InterPro" id="IPR000719">
    <property type="entry name" value="Prot_kinase_dom"/>
</dbReference>
<gene>
    <name evidence="3" type="ORF">HanXRQr2_Chr03g0100511</name>
</gene>
<dbReference type="EMBL" id="MNCJ02000318">
    <property type="protein sequence ID" value="KAF5813602.1"/>
    <property type="molecule type" value="Genomic_DNA"/>
</dbReference>
<dbReference type="Proteomes" id="UP000215914">
    <property type="component" value="Unassembled WGS sequence"/>
</dbReference>
<dbReference type="InterPro" id="IPR020635">
    <property type="entry name" value="Tyr_kinase_cat_dom"/>
</dbReference>
<reference evidence="3" key="2">
    <citation type="submission" date="2020-06" db="EMBL/GenBank/DDBJ databases">
        <title>Helianthus annuus Genome sequencing and assembly Release 2.</title>
        <authorList>
            <person name="Gouzy J."/>
            <person name="Langlade N."/>
            <person name="Munos S."/>
        </authorList>
    </citation>
    <scope>NUCLEOTIDE SEQUENCE</scope>
    <source>
        <tissue evidence="3">Leaves</tissue>
    </source>
</reference>
<sequence length="127" mass="14456">MISTLQHPNLVKLYGCCIEGKELLLIYEYLENNCLARALFGSDDQKLKLDWSRRKKICMQIACSLAYLNEGSRLKIVHRDIKATNVLLDKGYMAPEYAMSGYLTDKADVYIFRIVALEIVSGKSNTN</sequence>
<dbReference type="SMART" id="SM00219">
    <property type="entry name" value="TyrKc"/>
    <property type="match status" value="1"/>
</dbReference>
<dbReference type="GO" id="GO:0005524">
    <property type="term" value="F:ATP binding"/>
    <property type="evidence" value="ECO:0007669"/>
    <property type="project" value="InterPro"/>
</dbReference>
<reference evidence="3" key="1">
    <citation type="journal article" date="2017" name="Nature">
        <title>The sunflower genome provides insights into oil metabolism, flowering and Asterid evolution.</title>
        <authorList>
            <person name="Badouin H."/>
            <person name="Gouzy J."/>
            <person name="Grassa C.J."/>
            <person name="Murat F."/>
            <person name="Staton S.E."/>
            <person name="Cottret L."/>
            <person name="Lelandais-Briere C."/>
            <person name="Owens G.L."/>
            <person name="Carrere S."/>
            <person name="Mayjonade B."/>
            <person name="Legrand L."/>
            <person name="Gill N."/>
            <person name="Kane N.C."/>
            <person name="Bowers J.E."/>
            <person name="Hubner S."/>
            <person name="Bellec A."/>
            <person name="Berard A."/>
            <person name="Berges H."/>
            <person name="Blanchet N."/>
            <person name="Boniface M.C."/>
            <person name="Brunel D."/>
            <person name="Catrice O."/>
            <person name="Chaidir N."/>
            <person name="Claudel C."/>
            <person name="Donnadieu C."/>
            <person name="Faraut T."/>
            <person name="Fievet G."/>
            <person name="Helmstetter N."/>
            <person name="King M."/>
            <person name="Knapp S.J."/>
            <person name="Lai Z."/>
            <person name="Le Paslier M.C."/>
            <person name="Lippi Y."/>
            <person name="Lorenzon L."/>
            <person name="Mandel J.R."/>
            <person name="Marage G."/>
            <person name="Marchand G."/>
            <person name="Marquand E."/>
            <person name="Bret-Mestries E."/>
            <person name="Morien E."/>
            <person name="Nambeesan S."/>
            <person name="Nguyen T."/>
            <person name="Pegot-Espagnet P."/>
            <person name="Pouilly N."/>
            <person name="Raftis F."/>
            <person name="Sallet E."/>
            <person name="Schiex T."/>
            <person name="Thomas J."/>
            <person name="Vandecasteele C."/>
            <person name="Vares D."/>
            <person name="Vear F."/>
            <person name="Vautrin S."/>
            <person name="Crespi M."/>
            <person name="Mangin B."/>
            <person name="Burke J.M."/>
            <person name="Salse J."/>
            <person name="Munos S."/>
            <person name="Vincourt P."/>
            <person name="Rieseberg L.H."/>
            <person name="Langlade N.B."/>
        </authorList>
    </citation>
    <scope>NUCLEOTIDE SEQUENCE</scope>
    <source>
        <tissue evidence="3">Leaves</tissue>
    </source>
</reference>
<keyword evidence="4" id="KW-1185">Reference proteome</keyword>
<proteinExistence type="predicted"/>
<dbReference type="Gene3D" id="1.10.510.10">
    <property type="entry name" value="Transferase(Phosphotransferase) domain 1"/>
    <property type="match status" value="2"/>
</dbReference>
<evidence type="ECO:0000259" key="2">
    <source>
        <dbReference type="PROSITE" id="PS50011"/>
    </source>
</evidence>
<comment type="caution">
    <text evidence="3">The sequence shown here is derived from an EMBL/GenBank/DDBJ whole genome shotgun (WGS) entry which is preliminary data.</text>
</comment>
<dbReference type="PROSITE" id="PS00108">
    <property type="entry name" value="PROTEIN_KINASE_ST"/>
    <property type="match status" value="1"/>
</dbReference>
<accession>A0A9K3JEU6</accession>
<name>A0A9K3JEU6_HELAN</name>
<dbReference type="InterPro" id="IPR011009">
    <property type="entry name" value="Kinase-like_dom_sf"/>
</dbReference>
<dbReference type="Gramene" id="mRNA:HanXRQr2_Chr03g0100511">
    <property type="protein sequence ID" value="mRNA:HanXRQr2_Chr03g0100511"/>
    <property type="gene ID" value="HanXRQr2_Chr03g0100511"/>
</dbReference>
<dbReference type="Pfam" id="PF07714">
    <property type="entry name" value="PK_Tyr_Ser-Thr"/>
    <property type="match status" value="1"/>
</dbReference>
<feature type="domain" description="Protein kinase" evidence="2">
    <location>
        <begin position="1"/>
        <end position="127"/>
    </location>
</feature>
<dbReference type="InterPro" id="IPR051824">
    <property type="entry name" value="LRR_Rcpt-Like_S/T_Kinase"/>
</dbReference>
<dbReference type="PANTHER" id="PTHR48006">
    <property type="entry name" value="LEUCINE-RICH REPEAT-CONTAINING PROTEIN DDB_G0281931-RELATED"/>
    <property type="match status" value="1"/>
</dbReference>
<comment type="subcellular location">
    <subcellularLocation>
        <location evidence="1">Membrane</location>
        <topology evidence="1">Single-pass type I membrane protein</topology>
    </subcellularLocation>
</comment>